<protein>
    <submittedName>
        <fullName evidence="5">Uncharacterized protein</fullName>
    </submittedName>
</protein>
<dbReference type="InterPro" id="IPR056397">
    <property type="entry name" value="Fn3_arc"/>
</dbReference>
<organism evidence="5 6">
    <name type="scientific">Haloterrigena gelatinilytica</name>
    <dbReference type="NCBI Taxonomy" id="2741724"/>
    <lineage>
        <taxon>Archaea</taxon>
        <taxon>Methanobacteriati</taxon>
        <taxon>Methanobacteriota</taxon>
        <taxon>Stenosarchaea group</taxon>
        <taxon>Halobacteria</taxon>
        <taxon>Halobacteriales</taxon>
        <taxon>Natrialbaceae</taxon>
        <taxon>Haloterrigena</taxon>
    </lineage>
</organism>
<feature type="domain" description="DUF7096" evidence="4">
    <location>
        <begin position="2"/>
        <end position="130"/>
    </location>
</feature>
<dbReference type="Pfam" id="PF23374">
    <property type="entry name" value="Fn3_arc"/>
    <property type="match status" value="1"/>
</dbReference>
<dbReference type="InterPro" id="IPR055522">
    <property type="entry name" value="DUF7096"/>
</dbReference>
<dbReference type="InterPro" id="IPR055520">
    <property type="entry name" value="DUF7094"/>
</dbReference>
<dbReference type="EMBL" id="JABURA010000001">
    <property type="protein sequence ID" value="NUB89641.1"/>
    <property type="molecule type" value="Genomic_DNA"/>
</dbReference>
<keyword evidence="1" id="KW-0175">Coiled coil</keyword>
<proteinExistence type="predicted"/>
<evidence type="ECO:0000256" key="1">
    <source>
        <dbReference type="SAM" id="Coils"/>
    </source>
</evidence>
<dbReference type="Pfam" id="PF23379">
    <property type="entry name" value="DUF7096"/>
    <property type="match status" value="1"/>
</dbReference>
<feature type="domain" description="Fibronectin-III type-like" evidence="2">
    <location>
        <begin position="264"/>
        <end position="337"/>
    </location>
</feature>
<sequence>MDDQLRVDHEQYTVIDSEFDDATLEERKNMVRAAYDCINNRTEAIEEREREAIRKHETGYMTDTELIRTLLRNQNEAERLLEALRELRDSRTEEIPGYSLSPQQVRADEASLELYQTSLRSELEQASQSSQQDAGTVVRIRTFADTETPTDSKDWHGGYSFSVIDGDTYVLETTRFDNRRADAVNQFEDYSNYETIQAATEFYPWAGEEKRWSEFNDYGEENLYFVNLEVDQTQLEVYLDGGTGQVYRERQELTLESLPKVDNETYANDSLNVSLTETPVNGPTKVAVTDAETKEPVTATVTVDGTEIGRTDDDGTLWILPPVDGYDLEVQSNAGSVDVTVSDD</sequence>
<evidence type="ECO:0000259" key="4">
    <source>
        <dbReference type="Pfam" id="PF23379"/>
    </source>
</evidence>
<dbReference type="Proteomes" id="UP000728647">
    <property type="component" value="Unassembled WGS sequence"/>
</dbReference>
<feature type="coiled-coil region" evidence="1">
    <location>
        <begin position="67"/>
        <end position="94"/>
    </location>
</feature>
<feature type="domain" description="DUF7094" evidence="3">
    <location>
        <begin position="158"/>
        <end position="259"/>
    </location>
</feature>
<reference evidence="5" key="1">
    <citation type="submission" date="2020-06" db="EMBL/GenBank/DDBJ databases">
        <title>Haloterrigena sp. nov., an extremely halophilic archaeon isolated from a saline sediment.</title>
        <authorList>
            <person name="Liu B.-B."/>
        </authorList>
    </citation>
    <scope>NUCLEOTIDE SEQUENCE</scope>
    <source>
        <strain evidence="5">SYSU A121-1</strain>
    </source>
</reference>
<evidence type="ECO:0000259" key="3">
    <source>
        <dbReference type="Pfam" id="PF23375"/>
    </source>
</evidence>
<dbReference type="Pfam" id="PF23375">
    <property type="entry name" value="DUF7094"/>
    <property type="match status" value="1"/>
</dbReference>
<evidence type="ECO:0000313" key="6">
    <source>
        <dbReference type="Proteomes" id="UP000728647"/>
    </source>
</evidence>
<evidence type="ECO:0000259" key="2">
    <source>
        <dbReference type="Pfam" id="PF23374"/>
    </source>
</evidence>
<evidence type="ECO:0000313" key="5">
    <source>
        <dbReference type="EMBL" id="NUB89641.1"/>
    </source>
</evidence>
<name>A0A8J8GHR7_9EURY</name>
<comment type="caution">
    <text evidence="5">The sequence shown here is derived from an EMBL/GenBank/DDBJ whole genome shotgun (WGS) entry which is preliminary data.</text>
</comment>
<gene>
    <name evidence="5" type="ORF">HT576_01150</name>
</gene>
<dbReference type="AlphaFoldDB" id="A0A8J8GHR7"/>
<accession>A0A8J8GHR7</accession>